<gene>
    <name evidence="1" type="ORF">ENT99_05945</name>
    <name evidence="2" type="ORF">ENU64_06990</name>
</gene>
<organism evidence="2">
    <name type="scientific">Ignisphaera aggregans</name>
    <dbReference type="NCBI Taxonomy" id="334771"/>
    <lineage>
        <taxon>Archaea</taxon>
        <taxon>Thermoproteota</taxon>
        <taxon>Thermoprotei</taxon>
        <taxon>Desulfurococcales</taxon>
        <taxon>Desulfurococcaceae</taxon>
        <taxon>Ignisphaera</taxon>
    </lineage>
</organism>
<sequence length="412" mass="47393">MNITENNIKLYTHYVTPIFTKLNLLGLLHTIFNSVQVIPRRVEFMGYNYVVEILTYKTEEEVVNDLLKAIKKCGEELHKAVVVKELHKTSKENVDNKRKKKKRRTEGELQLRFPYKCAKSETLKTSIQDLRNISLTVLEFKKVFCEQHLHDNRGTEGKAPPLLLAPDLGKFSSAKIPYENRYPNAMDTKLAITSGDRRKSGEMSLCTAMAVLGFEFCSFNLGFPLRKNLDAKYVVAFPSTQTDLDMVATRILYWIGRRFAWLTKVFEYRFRELEGLSIPGVYALLSPIVKDVSQSIRVLSELELTIYTVERDVDNWQWTYARDIANIELEYVSRLPNSIAGAMLANISSLKLLVEHVPDFFELLGEYMLSGDKILYIEALRSLASILHRKDVPPQVKRVKSVARDILEHGYE</sequence>
<reference evidence="2" key="1">
    <citation type="journal article" date="2020" name="mSystems">
        <title>Genome- and Community-Level Interaction Insights into Carbon Utilization and Element Cycling Functions of Hydrothermarchaeota in Hydrothermal Sediment.</title>
        <authorList>
            <person name="Zhou Z."/>
            <person name="Liu Y."/>
            <person name="Xu W."/>
            <person name="Pan J."/>
            <person name="Luo Z.H."/>
            <person name="Li M."/>
        </authorList>
    </citation>
    <scope>NUCLEOTIDE SEQUENCE [LARGE SCALE GENOMIC DNA]</scope>
    <source>
        <strain evidence="1">SpSt-629</strain>
        <strain evidence="2">SpSt-688</strain>
    </source>
</reference>
<comment type="caution">
    <text evidence="2">The sequence shown here is derived from an EMBL/GenBank/DDBJ whole genome shotgun (WGS) entry which is preliminary data.</text>
</comment>
<accession>A0A7J3N017</accession>
<proteinExistence type="predicted"/>
<evidence type="ECO:0000313" key="2">
    <source>
        <dbReference type="EMBL" id="HGT99155.1"/>
    </source>
</evidence>
<dbReference type="EMBL" id="DTAU01000114">
    <property type="protein sequence ID" value="HFQ79224.1"/>
    <property type="molecule type" value="Genomic_DNA"/>
</dbReference>
<protein>
    <submittedName>
        <fullName evidence="2">Uncharacterized protein</fullName>
    </submittedName>
</protein>
<evidence type="ECO:0000313" key="1">
    <source>
        <dbReference type="EMBL" id="HFQ79224.1"/>
    </source>
</evidence>
<dbReference type="EMBL" id="DTDH01000194">
    <property type="protein sequence ID" value="HGT99155.1"/>
    <property type="molecule type" value="Genomic_DNA"/>
</dbReference>
<name>A0A7J3N017_9CREN</name>
<dbReference type="AlphaFoldDB" id="A0A7J3N017"/>